<dbReference type="EMBL" id="CP002160">
    <property type="protein sequence ID" value="ADL51261.1"/>
    <property type="molecule type" value="Genomic_DNA"/>
</dbReference>
<reference evidence="2 3" key="1">
    <citation type="submission" date="2010-08" db="EMBL/GenBank/DDBJ databases">
        <title>Complete sequence of Clostridium cellulovorans 743B.</title>
        <authorList>
            <consortium name="US DOE Joint Genome Institute"/>
            <person name="Lucas S."/>
            <person name="Copeland A."/>
            <person name="Lapidus A."/>
            <person name="Cheng J.-F."/>
            <person name="Bruce D."/>
            <person name="Goodwin L."/>
            <person name="Pitluck S."/>
            <person name="Chertkov O."/>
            <person name="Detter J.C."/>
            <person name="Han C."/>
            <person name="Tapia R."/>
            <person name="Land M."/>
            <person name="Hauser L."/>
            <person name="Chang Y.-J."/>
            <person name="Jeffries C."/>
            <person name="Kyrpides N."/>
            <person name="Ivanova N."/>
            <person name="Mikhailova N."/>
            <person name="Hemme C.L."/>
            <person name="Woyke T."/>
        </authorList>
    </citation>
    <scope>NUCLEOTIDE SEQUENCE [LARGE SCALE GENOMIC DNA]</scope>
    <source>
        <strain evidence="3">ATCC 35296 / DSM 3052 / OCM 3 / 743B</strain>
    </source>
</reference>
<dbReference type="STRING" id="573061.Clocel_1512"/>
<dbReference type="CDD" id="cd00077">
    <property type="entry name" value="HDc"/>
    <property type="match status" value="1"/>
</dbReference>
<dbReference type="HOGENOM" id="CLU_1335392_0_0_9"/>
<dbReference type="SUPFAM" id="SSF109604">
    <property type="entry name" value="HD-domain/PDEase-like"/>
    <property type="match status" value="1"/>
</dbReference>
<keyword evidence="3" id="KW-1185">Reference proteome</keyword>
<name>D9SWB7_CLOC7</name>
<keyword evidence="2" id="KW-0378">Hydrolase</keyword>
<proteinExistence type="predicted"/>
<dbReference type="Pfam" id="PF08668">
    <property type="entry name" value="HDOD"/>
    <property type="match status" value="1"/>
</dbReference>
<gene>
    <name evidence="2" type="ordered locus">Clocel_1512</name>
</gene>
<dbReference type="KEGG" id="ccb:Clocel_1512"/>
<dbReference type="OrthoDB" id="9794480at2"/>
<evidence type="ECO:0000313" key="3">
    <source>
        <dbReference type="Proteomes" id="UP000002730"/>
    </source>
</evidence>
<evidence type="ECO:0000259" key="1">
    <source>
        <dbReference type="Pfam" id="PF08668"/>
    </source>
</evidence>
<sequence>MSNKYPSKAIAQETLKEAEKLNKGQWVQHAEYVALACKNIAEHCEGLDSEKAYVLGLLHDIGRRVGIVKEKHTIAGYDYCISQGWDDVAKICITHSYSIQDIKSVVGEMDMSKEEYDFIENYLDSIVYDDYDLLVQLCDALALPTGFCLMEQRLVDIARRYGFNQYTLLRWEELFKIKEYFEDKIGSSIYQVLPGAAENTFGLK</sequence>
<evidence type="ECO:0000313" key="2">
    <source>
        <dbReference type="EMBL" id="ADL51261.1"/>
    </source>
</evidence>
<dbReference type="Proteomes" id="UP000002730">
    <property type="component" value="Chromosome"/>
</dbReference>
<dbReference type="InterPro" id="IPR003607">
    <property type="entry name" value="HD/PDEase_dom"/>
</dbReference>
<feature type="domain" description="HDOD" evidence="1">
    <location>
        <begin position="19"/>
        <end position="65"/>
    </location>
</feature>
<accession>D9SWB7</accession>
<dbReference type="AlphaFoldDB" id="D9SWB7"/>
<dbReference type="GO" id="GO:0016787">
    <property type="term" value="F:hydrolase activity"/>
    <property type="evidence" value="ECO:0007669"/>
    <property type="project" value="UniProtKB-KW"/>
</dbReference>
<dbReference type="Gene3D" id="1.10.3210.10">
    <property type="entry name" value="Hypothetical protein af1432"/>
    <property type="match status" value="1"/>
</dbReference>
<organism evidence="2 3">
    <name type="scientific">Clostridium cellulovorans (strain ATCC 35296 / DSM 3052 / OCM 3 / 743B)</name>
    <dbReference type="NCBI Taxonomy" id="573061"/>
    <lineage>
        <taxon>Bacteria</taxon>
        <taxon>Bacillati</taxon>
        <taxon>Bacillota</taxon>
        <taxon>Clostridia</taxon>
        <taxon>Eubacteriales</taxon>
        <taxon>Clostridiaceae</taxon>
        <taxon>Clostridium</taxon>
    </lineage>
</organism>
<protein>
    <submittedName>
        <fullName evidence="2">Metal-dependent hydrolase HDOD</fullName>
    </submittedName>
</protein>
<dbReference type="RefSeq" id="WP_010077536.1">
    <property type="nucleotide sequence ID" value="NC_014393.1"/>
</dbReference>
<dbReference type="InterPro" id="IPR013976">
    <property type="entry name" value="HDOD"/>
</dbReference>
<dbReference type="eggNOG" id="COG2206">
    <property type="taxonomic scope" value="Bacteria"/>
</dbReference>